<sequence length="202" mass="22017">MTSPHFLADSFAIENYNGALLEHPHDHLFGKVLGLLFVHDTTSSQLTAFLHHTQQFYNRVNGVDPENKRFTGKRAHNLEIVVVPSSSLDEPTLQQWMSGLSSPFLQISPKEGSKLSELIKNYSLEAGEIALQIVNWDGSVITQQGLVDVLSKGDSCLMNWQMVRKTEPIAGADDTFTTAPGKSAAPPSSKTVVGGVAVDLPF</sequence>
<dbReference type="EMBL" id="BLQM01000419">
    <property type="protein sequence ID" value="GMH88866.1"/>
    <property type="molecule type" value="Genomic_DNA"/>
</dbReference>
<comment type="caution">
    <text evidence="1">The sequence shown here is derived from an EMBL/GenBank/DDBJ whole genome shotgun (WGS) entry which is preliminary data.</text>
</comment>
<reference evidence="2" key="1">
    <citation type="journal article" date="2023" name="Commun. Biol.">
        <title>Genome analysis of Parmales, the sister group of diatoms, reveals the evolutionary specialization of diatoms from phago-mixotrophs to photoautotrophs.</title>
        <authorList>
            <person name="Ban H."/>
            <person name="Sato S."/>
            <person name="Yoshikawa S."/>
            <person name="Yamada K."/>
            <person name="Nakamura Y."/>
            <person name="Ichinomiya M."/>
            <person name="Sato N."/>
            <person name="Blanc-Mathieu R."/>
            <person name="Endo H."/>
            <person name="Kuwata A."/>
            <person name="Ogata H."/>
        </authorList>
    </citation>
    <scope>NUCLEOTIDE SEQUENCE [LARGE SCALE GENOMIC DNA]</scope>
</reference>
<accession>A0A9W7BE36</accession>
<gene>
    <name evidence="1" type="ORF">TL16_g11285</name>
</gene>
<dbReference type="Proteomes" id="UP001162640">
    <property type="component" value="Unassembled WGS sequence"/>
</dbReference>
<evidence type="ECO:0000313" key="2">
    <source>
        <dbReference type="Proteomes" id="UP001162640"/>
    </source>
</evidence>
<organism evidence="1 2">
    <name type="scientific">Triparma laevis f. inornata</name>
    <dbReference type="NCBI Taxonomy" id="1714386"/>
    <lineage>
        <taxon>Eukaryota</taxon>
        <taxon>Sar</taxon>
        <taxon>Stramenopiles</taxon>
        <taxon>Ochrophyta</taxon>
        <taxon>Bolidophyceae</taxon>
        <taxon>Parmales</taxon>
        <taxon>Triparmaceae</taxon>
        <taxon>Triparma</taxon>
    </lineage>
</organism>
<name>A0A9W7BE36_9STRA</name>
<dbReference type="AlphaFoldDB" id="A0A9W7BE36"/>
<evidence type="ECO:0000313" key="1">
    <source>
        <dbReference type="EMBL" id="GMH88866.1"/>
    </source>
</evidence>
<protein>
    <submittedName>
        <fullName evidence="1">Uncharacterized protein</fullName>
    </submittedName>
</protein>
<proteinExistence type="predicted"/>